<dbReference type="HOGENOM" id="CLU_036879_0_0_0"/>
<comment type="similarity">
    <text evidence="7">Belongs to the binding-protein-dependent transport system permease family.</text>
</comment>
<keyword evidence="3" id="KW-1003">Cell membrane</keyword>
<dbReference type="InterPro" id="IPR000515">
    <property type="entry name" value="MetI-like"/>
</dbReference>
<dbReference type="PANTHER" id="PTHR43163:SF6">
    <property type="entry name" value="DIPEPTIDE TRANSPORT SYSTEM PERMEASE PROTEIN DPPB-RELATED"/>
    <property type="match status" value="1"/>
</dbReference>
<evidence type="ECO:0000256" key="5">
    <source>
        <dbReference type="ARBA" id="ARBA00022989"/>
    </source>
</evidence>
<keyword evidence="4 7" id="KW-0812">Transmembrane</keyword>
<dbReference type="InterPro" id="IPR035906">
    <property type="entry name" value="MetI-like_sf"/>
</dbReference>
<proteinExistence type="inferred from homology"/>
<evidence type="ECO:0000256" key="1">
    <source>
        <dbReference type="ARBA" id="ARBA00004651"/>
    </source>
</evidence>
<evidence type="ECO:0000256" key="4">
    <source>
        <dbReference type="ARBA" id="ARBA00022692"/>
    </source>
</evidence>
<dbReference type="Pfam" id="PF19300">
    <property type="entry name" value="BPD_transp_1_N"/>
    <property type="match status" value="1"/>
</dbReference>
<dbReference type="Proteomes" id="UP000000379">
    <property type="component" value="Chromosome"/>
</dbReference>
<evidence type="ECO:0000256" key="7">
    <source>
        <dbReference type="RuleBase" id="RU363032"/>
    </source>
</evidence>
<feature type="transmembrane region" description="Helical" evidence="7">
    <location>
        <begin position="228"/>
        <end position="247"/>
    </location>
</feature>
<protein>
    <submittedName>
        <fullName evidence="9">Binding-protein-dependent transport systems inner membrane component</fullName>
    </submittedName>
</protein>
<dbReference type="EMBL" id="CP002049">
    <property type="protein sequence ID" value="ADI14074.1"/>
    <property type="molecule type" value="Genomic_DNA"/>
</dbReference>
<dbReference type="KEGG" id="tra:Trad_0942"/>
<dbReference type="InterPro" id="IPR045621">
    <property type="entry name" value="BPD_transp_1_N"/>
</dbReference>
<organism evidence="9 10">
    <name type="scientific">Truepera radiovictrix (strain DSM 17093 / CIP 108686 / LMG 22925 / RQ-24)</name>
    <dbReference type="NCBI Taxonomy" id="649638"/>
    <lineage>
        <taxon>Bacteria</taxon>
        <taxon>Thermotogati</taxon>
        <taxon>Deinococcota</taxon>
        <taxon>Deinococci</taxon>
        <taxon>Trueperales</taxon>
        <taxon>Trueperaceae</taxon>
        <taxon>Truepera</taxon>
    </lineage>
</organism>
<dbReference type="CDD" id="cd06261">
    <property type="entry name" value="TM_PBP2"/>
    <property type="match status" value="1"/>
</dbReference>
<evidence type="ECO:0000313" key="10">
    <source>
        <dbReference type="Proteomes" id="UP000000379"/>
    </source>
</evidence>
<evidence type="ECO:0000256" key="3">
    <source>
        <dbReference type="ARBA" id="ARBA00022475"/>
    </source>
</evidence>
<dbReference type="Pfam" id="PF00528">
    <property type="entry name" value="BPD_transp_1"/>
    <property type="match status" value="1"/>
</dbReference>
<feature type="transmembrane region" description="Helical" evidence="7">
    <location>
        <begin position="276"/>
        <end position="299"/>
    </location>
</feature>
<dbReference type="PANTHER" id="PTHR43163">
    <property type="entry name" value="DIPEPTIDE TRANSPORT SYSTEM PERMEASE PROTEIN DPPB-RELATED"/>
    <property type="match status" value="1"/>
</dbReference>
<sequence length="306" mass="33410">MGVFIVRRILQMIPVLFGVTLIIFFLVRVSGDPVTLLLPEDAPPEQVAQLRESLGLDRPLPEQYARFLRDLLRGDFGTSIRYRGQAALPVVLERLPATLELAAASILVAVLISLPLGILAATRRGRLPDYGATSFAVLGQAMPNFWLGIMLILVFGVHLRWFPVSGRGTTAHLVLPALTLGTALAALLMRLLRSTMLEVLSQDFVRTARAKGLRERVVLFKHAIRNALIAYVTVLGLQVATLMAGAVVTEQVFAWPGIGLLAIQAINIRDMAVVQTVVIVVALIVMVANLLVDLLYALIDPRIQYA</sequence>
<reference evidence="10" key="1">
    <citation type="submission" date="2010-05" db="EMBL/GenBank/DDBJ databases">
        <title>The complete genome of Truepera radiovictris DSM 17093.</title>
        <authorList>
            <consortium name="US DOE Joint Genome Institute (JGI-PGF)"/>
            <person name="Lucas S."/>
            <person name="Copeland A."/>
            <person name="Lapidus A."/>
            <person name="Glavina del Rio T."/>
            <person name="Dalin E."/>
            <person name="Tice H."/>
            <person name="Bruce D."/>
            <person name="Goodwin L."/>
            <person name="Pitluck S."/>
            <person name="Kyrpides N."/>
            <person name="Mavromatis K."/>
            <person name="Ovchinnikova G."/>
            <person name="Munk A.C."/>
            <person name="Detter J.C."/>
            <person name="Han C."/>
            <person name="Tapia R."/>
            <person name="Land M."/>
            <person name="Hauser L."/>
            <person name="Markowitz V."/>
            <person name="Cheng J.-F."/>
            <person name="Hugenholtz P."/>
            <person name="Woyke T."/>
            <person name="Wu D."/>
            <person name="Tindall B."/>
            <person name="Pomrenke H.G."/>
            <person name="Brambilla E."/>
            <person name="Klenk H.-P."/>
            <person name="Eisen J.A."/>
        </authorList>
    </citation>
    <scope>NUCLEOTIDE SEQUENCE [LARGE SCALE GENOMIC DNA]</scope>
    <source>
        <strain evidence="10">DSM 17093 / CIP 108686 / LMG 22925 / RQ-24</strain>
    </source>
</reference>
<dbReference type="GO" id="GO:0005886">
    <property type="term" value="C:plasma membrane"/>
    <property type="evidence" value="ECO:0007669"/>
    <property type="project" value="UniProtKB-SubCell"/>
</dbReference>
<accession>D7CUT3</accession>
<dbReference type="AlphaFoldDB" id="D7CUT3"/>
<dbReference type="PROSITE" id="PS50928">
    <property type="entry name" value="ABC_TM1"/>
    <property type="match status" value="1"/>
</dbReference>
<feature type="transmembrane region" description="Helical" evidence="7">
    <location>
        <begin position="101"/>
        <end position="122"/>
    </location>
</feature>
<keyword evidence="2 7" id="KW-0813">Transport</keyword>
<evidence type="ECO:0000259" key="8">
    <source>
        <dbReference type="PROSITE" id="PS50928"/>
    </source>
</evidence>
<dbReference type="STRING" id="649638.Trad_0942"/>
<dbReference type="GO" id="GO:0055085">
    <property type="term" value="P:transmembrane transport"/>
    <property type="evidence" value="ECO:0007669"/>
    <property type="project" value="InterPro"/>
</dbReference>
<dbReference type="eggNOG" id="COG0601">
    <property type="taxonomic scope" value="Bacteria"/>
</dbReference>
<keyword evidence="6 7" id="KW-0472">Membrane</keyword>
<keyword evidence="10" id="KW-1185">Reference proteome</keyword>
<dbReference type="OrthoDB" id="7375736at2"/>
<dbReference type="Gene3D" id="1.10.3720.10">
    <property type="entry name" value="MetI-like"/>
    <property type="match status" value="1"/>
</dbReference>
<keyword evidence="5 7" id="KW-1133">Transmembrane helix</keyword>
<feature type="transmembrane region" description="Helical" evidence="7">
    <location>
        <begin position="173"/>
        <end position="192"/>
    </location>
</feature>
<reference evidence="9 10" key="2">
    <citation type="journal article" date="2011" name="Stand. Genomic Sci.">
        <title>Complete genome sequence of Truepera radiovictrix type strain (RQ-24).</title>
        <authorList>
            <person name="Ivanova N."/>
            <person name="Rohde C."/>
            <person name="Munk C."/>
            <person name="Nolan M."/>
            <person name="Lucas S."/>
            <person name="Del Rio T.G."/>
            <person name="Tice H."/>
            <person name="Deshpande S."/>
            <person name="Cheng J.F."/>
            <person name="Tapia R."/>
            <person name="Han C."/>
            <person name="Goodwin L."/>
            <person name="Pitluck S."/>
            <person name="Liolios K."/>
            <person name="Mavromatis K."/>
            <person name="Mikhailova N."/>
            <person name="Pati A."/>
            <person name="Chen A."/>
            <person name="Palaniappan K."/>
            <person name="Land M."/>
            <person name="Hauser L."/>
            <person name="Chang Y.J."/>
            <person name="Jeffries C.D."/>
            <person name="Brambilla E."/>
            <person name="Rohde M."/>
            <person name="Goker M."/>
            <person name="Tindall B.J."/>
            <person name="Woyke T."/>
            <person name="Bristow J."/>
            <person name="Eisen J.A."/>
            <person name="Markowitz V."/>
            <person name="Hugenholtz P."/>
            <person name="Kyrpides N.C."/>
            <person name="Klenk H.P."/>
            <person name="Lapidus A."/>
        </authorList>
    </citation>
    <scope>NUCLEOTIDE SEQUENCE [LARGE SCALE GENOMIC DNA]</scope>
    <source>
        <strain evidence="10">DSM 17093 / CIP 108686 / LMG 22925 / RQ-24</strain>
    </source>
</reference>
<feature type="transmembrane region" description="Helical" evidence="7">
    <location>
        <begin position="143"/>
        <end position="161"/>
    </location>
</feature>
<dbReference type="SUPFAM" id="SSF161098">
    <property type="entry name" value="MetI-like"/>
    <property type="match status" value="1"/>
</dbReference>
<evidence type="ECO:0000256" key="2">
    <source>
        <dbReference type="ARBA" id="ARBA00022448"/>
    </source>
</evidence>
<gene>
    <name evidence="9" type="ordered locus">Trad_0942</name>
</gene>
<evidence type="ECO:0000256" key="6">
    <source>
        <dbReference type="ARBA" id="ARBA00023136"/>
    </source>
</evidence>
<feature type="domain" description="ABC transmembrane type-1" evidence="8">
    <location>
        <begin position="95"/>
        <end position="296"/>
    </location>
</feature>
<dbReference type="RefSeq" id="WP_013177445.1">
    <property type="nucleotide sequence ID" value="NC_014221.1"/>
</dbReference>
<comment type="subcellular location">
    <subcellularLocation>
        <location evidence="1 7">Cell membrane</location>
        <topology evidence="1 7">Multi-pass membrane protein</topology>
    </subcellularLocation>
</comment>
<name>D7CUT3_TRURR</name>
<evidence type="ECO:0000313" key="9">
    <source>
        <dbReference type="EMBL" id="ADI14074.1"/>
    </source>
</evidence>